<dbReference type="Proteomes" id="UP001498398">
    <property type="component" value="Unassembled WGS sequence"/>
</dbReference>
<reference evidence="2 3" key="1">
    <citation type="submission" date="2024-01" db="EMBL/GenBank/DDBJ databases">
        <title>A draft genome for the cacao thread blight pathogen Marasmiellus scandens.</title>
        <authorList>
            <person name="Baruah I.K."/>
            <person name="Leung J."/>
            <person name="Bukari Y."/>
            <person name="Amoako-Attah I."/>
            <person name="Meinhardt L.W."/>
            <person name="Bailey B.A."/>
            <person name="Cohen S.P."/>
        </authorList>
    </citation>
    <scope>NUCLEOTIDE SEQUENCE [LARGE SCALE GENOMIC DNA]</scope>
    <source>
        <strain evidence="2 3">GH-19</strain>
    </source>
</reference>
<proteinExistence type="predicted"/>
<comment type="caution">
    <text evidence="2">The sequence shown here is derived from an EMBL/GenBank/DDBJ whole genome shotgun (WGS) entry which is preliminary data.</text>
</comment>
<feature type="compositionally biased region" description="Basic residues" evidence="1">
    <location>
        <begin position="24"/>
        <end position="34"/>
    </location>
</feature>
<sequence>MSIQPRSHSLLSRTVFSIINPTVGKKRKPSKSHVKRESSPLNPNHQRRRKTITFAPAVNAVSSSAAPFTSKISARERDREEDEGLALWLGIWLLHRVKGEDHLLAPEDDLLTQTRLMIFPVLRSLKPASETIFLALHLLDRAFPKHISQADVRNSAHVSIITTRLFVLFLRPSSAWLDEIGVLGDNIRTEHMVYWMHLDKVLVHRSLIQTLHILDHDLNISQAAWSLRLHQFRAHVERYMQAYDPDIFDDVLNLVTDTERRYLRTSTSTLDPENPEMRSALLQEKQRARVMDFLTVDLPKKPCDLNCDNWPTTYPLEPFDHLDTNPDYLLVIPSSLSTVAMISVYDIPDDESLRDLKRLEFTMSQLLASGSDSVSKNLELEPPPTRIEGLPRELDSLPRDHPRLPFRGNSQNADKTRRVPSSPPLALSENKLPLPQQRRACSQPWLSPTMVAQLGHRPLKLNVITGGDTPTTMSPAVEDSFEWNEGRLLNDN</sequence>
<feature type="compositionally biased region" description="Basic and acidic residues" evidence="1">
    <location>
        <begin position="389"/>
        <end position="403"/>
    </location>
</feature>
<gene>
    <name evidence="2" type="ORF">VKT23_012187</name>
</gene>
<evidence type="ECO:0000256" key="1">
    <source>
        <dbReference type="SAM" id="MobiDB-lite"/>
    </source>
</evidence>
<organism evidence="2 3">
    <name type="scientific">Marasmiellus scandens</name>
    <dbReference type="NCBI Taxonomy" id="2682957"/>
    <lineage>
        <taxon>Eukaryota</taxon>
        <taxon>Fungi</taxon>
        <taxon>Dikarya</taxon>
        <taxon>Basidiomycota</taxon>
        <taxon>Agaricomycotina</taxon>
        <taxon>Agaricomycetes</taxon>
        <taxon>Agaricomycetidae</taxon>
        <taxon>Agaricales</taxon>
        <taxon>Marasmiineae</taxon>
        <taxon>Omphalotaceae</taxon>
        <taxon>Marasmiellus</taxon>
    </lineage>
</organism>
<protein>
    <submittedName>
        <fullName evidence="2">Uncharacterized protein</fullName>
    </submittedName>
</protein>
<feature type="region of interest" description="Disordered" evidence="1">
    <location>
        <begin position="22"/>
        <end position="49"/>
    </location>
</feature>
<dbReference type="EMBL" id="JBANRG010000028">
    <property type="protein sequence ID" value="KAK7452784.1"/>
    <property type="molecule type" value="Genomic_DNA"/>
</dbReference>
<evidence type="ECO:0000313" key="2">
    <source>
        <dbReference type="EMBL" id="KAK7452784.1"/>
    </source>
</evidence>
<feature type="region of interest" description="Disordered" evidence="1">
    <location>
        <begin position="374"/>
        <end position="430"/>
    </location>
</feature>
<name>A0ABR1J7W7_9AGAR</name>
<evidence type="ECO:0000313" key="3">
    <source>
        <dbReference type="Proteomes" id="UP001498398"/>
    </source>
</evidence>
<accession>A0ABR1J7W7</accession>
<keyword evidence="3" id="KW-1185">Reference proteome</keyword>